<evidence type="ECO:0000313" key="4">
    <source>
        <dbReference type="Proteomes" id="UP001316803"/>
    </source>
</evidence>
<feature type="compositionally biased region" description="Low complexity" evidence="1">
    <location>
        <begin position="15"/>
        <end position="37"/>
    </location>
</feature>
<feature type="compositionally biased region" description="Polar residues" evidence="1">
    <location>
        <begin position="51"/>
        <end position="63"/>
    </location>
</feature>
<comment type="caution">
    <text evidence="3">The sequence shown here is derived from an EMBL/GenBank/DDBJ whole genome shotgun (WGS) entry which is preliminary data.</text>
</comment>
<dbReference type="GO" id="GO:0006120">
    <property type="term" value="P:mitochondrial electron transport, NADH to ubiquinone"/>
    <property type="evidence" value="ECO:0007669"/>
    <property type="project" value="TreeGrafter"/>
</dbReference>
<dbReference type="FunFam" id="2.60.260.40:FF:000003">
    <property type="entry name" value="NADH dehydrogenase [ubiquinone] iron-sulfur protein 6, mitochondrial"/>
    <property type="match status" value="1"/>
</dbReference>
<dbReference type="GO" id="GO:0005739">
    <property type="term" value="C:mitochondrion"/>
    <property type="evidence" value="ECO:0007669"/>
    <property type="project" value="GOC"/>
</dbReference>
<organism evidence="3 4">
    <name type="scientific">Knufia fluminis</name>
    <dbReference type="NCBI Taxonomy" id="191047"/>
    <lineage>
        <taxon>Eukaryota</taxon>
        <taxon>Fungi</taxon>
        <taxon>Dikarya</taxon>
        <taxon>Ascomycota</taxon>
        <taxon>Pezizomycotina</taxon>
        <taxon>Eurotiomycetes</taxon>
        <taxon>Chaetothyriomycetidae</taxon>
        <taxon>Chaetothyriales</taxon>
        <taxon>Trichomeriaceae</taxon>
        <taxon>Knufia</taxon>
    </lineage>
</organism>
<evidence type="ECO:0000256" key="1">
    <source>
        <dbReference type="SAM" id="MobiDB-lite"/>
    </source>
</evidence>
<reference evidence="3 4" key="1">
    <citation type="submission" date="2022-12" db="EMBL/GenBank/DDBJ databases">
        <title>Genomic features and morphological characterization of a novel Knufia sp. strain isolated from spacecraft assembly facility.</title>
        <authorList>
            <person name="Teixeira M."/>
            <person name="Chander A.M."/>
            <person name="Stajich J.E."/>
            <person name="Venkateswaran K."/>
        </authorList>
    </citation>
    <scope>NUCLEOTIDE SEQUENCE [LARGE SCALE GENOMIC DNA]</scope>
    <source>
        <strain evidence="3 4">FJI-L2-BK-P2</strain>
    </source>
</reference>
<keyword evidence="4" id="KW-1185">Reference proteome</keyword>
<feature type="region of interest" description="Disordered" evidence="1">
    <location>
        <begin position="15"/>
        <end position="63"/>
    </location>
</feature>
<dbReference type="EMBL" id="JAKLMC020000033">
    <property type="protein sequence ID" value="KAK5949690.1"/>
    <property type="molecule type" value="Genomic_DNA"/>
</dbReference>
<dbReference type="InterPro" id="IPR019401">
    <property type="entry name" value="Znf_CHCC"/>
</dbReference>
<sequence>MSVPVSVARARLAGVTRRVSRQSTRSFASTTSTARQSPGNTGENFIPVNDPNPNASKDSPNVSKTNEVAVDNMGVGDHPLQEYASEAEKRRVMQAPNRKEVWSRSQMPREMAMSGPRFEQTIMEVQPRPYAAVDLIHKQPVRWTDQSVVACDGGGGPLGHPRIFINTSKPEICWCTYCGLPYANNHHKKMLQSLPKEKLAYPLEPTNDPAQVVIPSTPSQMGEVQGQYPRLKAELEAEAVPQGEAFSQR</sequence>
<accession>A0AAN8EB12</accession>
<gene>
    <name evidence="3" type="ORF">OHC33_009287</name>
</gene>
<feature type="compositionally biased region" description="Basic and acidic residues" evidence="1">
    <location>
        <begin position="90"/>
        <end position="102"/>
    </location>
</feature>
<proteinExistence type="predicted"/>
<dbReference type="Gene3D" id="2.60.260.40">
    <property type="entry name" value="q5lls5 like domains"/>
    <property type="match status" value="1"/>
</dbReference>
<dbReference type="PANTHER" id="PTHR13156">
    <property type="entry name" value="NADH-UBIQUINONE OXIDOREDUCTASE 13 KD-A SUBUNIT"/>
    <property type="match status" value="1"/>
</dbReference>
<evidence type="ECO:0000313" key="3">
    <source>
        <dbReference type="EMBL" id="KAK5949690.1"/>
    </source>
</evidence>
<dbReference type="Proteomes" id="UP001316803">
    <property type="component" value="Unassembled WGS sequence"/>
</dbReference>
<feature type="domain" description="Zinc finger CHCC-type" evidence="2">
    <location>
        <begin position="147"/>
        <end position="182"/>
    </location>
</feature>
<dbReference type="PANTHER" id="PTHR13156:SF0">
    <property type="entry name" value="NADH DEHYDROGENASE [UBIQUINONE] IRON-SULFUR PROTEIN 6, MITOCHONDRIAL"/>
    <property type="match status" value="1"/>
</dbReference>
<dbReference type="Pfam" id="PF10276">
    <property type="entry name" value="zf-CHCC"/>
    <property type="match status" value="1"/>
</dbReference>
<protein>
    <recommendedName>
        <fullName evidence="2">Zinc finger CHCC-type domain-containing protein</fullName>
    </recommendedName>
</protein>
<evidence type="ECO:0000259" key="2">
    <source>
        <dbReference type="Pfam" id="PF10276"/>
    </source>
</evidence>
<feature type="region of interest" description="Disordered" evidence="1">
    <location>
        <begin position="90"/>
        <end position="111"/>
    </location>
</feature>
<name>A0AAN8EB12_9EURO</name>
<dbReference type="AlphaFoldDB" id="A0AAN8EB12"/>